<dbReference type="Proteomes" id="UP001056120">
    <property type="component" value="Linkage Group LG27"/>
</dbReference>
<name>A0ACB8YMI1_9ASTR</name>
<proteinExistence type="predicted"/>
<keyword evidence="2" id="KW-1185">Reference proteome</keyword>
<comment type="caution">
    <text evidence="1">The sequence shown here is derived from an EMBL/GenBank/DDBJ whole genome shotgun (WGS) entry which is preliminary data.</text>
</comment>
<reference evidence="2" key="1">
    <citation type="journal article" date="2022" name="Mol. Ecol. Resour.">
        <title>The genomes of chicory, endive, great burdock and yacon provide insights into Asteraceae palaeo-polyploidization history and plant inulin production.</title>
        <authorList>
            <person name="Fan W."/>
            <person name="Wang S."/>
            <person name="Wang H."/>
            <person name="Wang A."/>
            <person name="Jiang F."/>
            <person name="Liu H."/>
            <person name="Zhao H."/>
            <person name="Xu D."/>
            <person name="Zhang Y."/>
        </authorList>
    </citation>
    <scope>NUCLEOTIDE SEQUENCE [LARGE SCALE GENOMIC DNA]</scope>
    <source>
        <strain evidence="2">cv. Yunnan</strain>
    </source>
</reference>
<evidence type="ECO:0000313" key="1">
    <source>
        <dbReference type="EMBL" id="KAI3686461.1"/>
    </source>
</evidence>
<sequence>MVAPPQESLKKTLWLIGKRRKTFFLGHGLYLDLKQGCGVVGEIKIKHDRNAIKNVKFRLGAMVVGCPYEVKEAVTDPFQVKDRRNKPKTLRPLSPEDNVASLSNISGKGNGTIRKRLESENIRTVKKFTHMYFSNPQKLQEICGVKGKNWEKIVNHAKTSLMGNTQSNALASDDYDGSIEFDNDGYVPQSCEVEHLSIDPGFSIDDLPISDMYFNVFELGQVKEESGMNVVVALVGNSIEANGFTAKKRWMKMLFVSISIGTFAKKITLYVTDLIG</sequence>
<organism evidence="1 2">
    <name type="scientific">Smallanthus sonchifolius</name>
    <dbReference type="NCBI Taxonomy" id="185202"/>
    <lineage>
        <taxon>Eukaryota</taxon>
        <taxon>Viridiplantae</taxon>
        <taxon>Streptophyta</taxon>
        <taxon>Embryophyta</taxon>
        <taxon>Tracheophyta</taxon>
        <taxon>Spermatophyta</taxon>
        <taxon>Magnoliopsida</taxon>
        <taxon>eudicotyledons</taxon>
        <taxon>Gunneridae</taxon>
        <taxon>Pentapetalae</taxon>
        <taxon>asterids</taxon>
        <taxon>campanulids</taxon>
        <taxon>Asterales</taxon>
        <taxon>Asteraceae</taxon>
        <taxon>Asteroideae</taxon>
        <taxon>Heliantheae alliance</taxon>
        <taxon>Millerieae</taxon>
        <taxon>Smallanthus</taxon>
    </lineage>
</organism>
<reference evidence="1 2" key="2">
    <citation type="journal article" date="2022" name="Mol. Ecol. Resour.">
        <title>The genomes of chicory, endive, great burdock and yacon provide insights into Asteraceae paleo-polyploidization history and plant inulin production.</title>
        <authorList>
            <person name="Fan W."/>
            <person name="Wang S."/>
            <person name="Wang H."/>
            <person name="Wang A."/>
            <person name="Jiang F."/>
            <person name="Liu H."/>
            <person name="Zhao H."/>
            <person name="Xu D."/>
            <person name="Zhang Y."/>
        </authorList>
    </citation>
    <scope>NUCLEOTIDE SEQUENCE [LARGE SCALE GENOMIC DNA]</scope>
    <source>
        <strain evidence="2">cv. Yunnan</strain>
        <tissue evidence="1">Leaves</tissue>
    </source>
</reference>
<gene>
    <name evidence="1" type="ORF">L1987_80139</name>
</gene>
<dbReference type="EMBL" id="CM042044">
    <property type="protein sequence ID" value="KAI3686461.1"/>
    <property type="molecule type" value="Genomic_DNA"/>
</dbReference>
<protein>
    <submittedName>
        <fullName evidence="1">Uncharacterized protein</fullName>
    </submittedName>
</protein>
<evidence type="ECO:0000313" key="2">
    <source>
        <dbReference type="Proteomes" id="UP001056120"/>
    </source>
</evidence>
<accession>A0ACB8YMI1</accession>